<reference evidence="1" key="1">
    <citation type="submission" date="2009-09" db="EMBL/GenBank/DDBJ databases">
        <authorList>
            <person name="Weinstock G."/>
            <person name="Sodergren E."/>
            <person name="Clifton S."/>
            <person name="Fulton L."/>
            <person name="Fulton B."/>
            <person name="Courtney L."/>
            <person name="Fronick C."/>
            <person name="Harrison M."/>
            <person name="Strong C."/>
            <person name="Farmer C."/>
            <person name="Delahaunty K."/>
            <person name="Markovic C."/>
            <person name="Hall O."/>
            <person name="Minx P."/>
            <person name="Tomlinson C."/>
            <person name="Mitreva M."/>
            <person name="Nelson J."/>
            <person name="Hou S."/>
            <person name="Wollam A."/>
            <person name="Pepin K.H."/>
            <person name="Johnson M."/>
            <person name="Bhonagiri V."/>
            <person name="Nash W.E."/>
            <person name="Warren W."/>
            <person name="Chinwalla A."/>
            <person name="Mardis E.R."/>
            <person name="Wilson R.K."/>
        </authorList>
    </citation>
    <scope>NUCLEOTIDE SEQUENCE [LARGE SCALE GENOMIC DNA]</scope>
    <source>
        <strain evidence="1">DSM 20544</strain>
    </source>
</reference>
<organism evidence="1 2">
    <name type="scientific">Mitsuokella multacida DSM 20544</name>
    <dbReference type="NCBI Taxonomy" id="500635"/>
    <lineage>
        <taxon>Bacteria</taxon>
        <taxon>Bacillati</taxon>
        <taxon>Bacillota</taxon>
        <taxon>Negativicutes</taxon>
        <taxon>Selenomonadales</taxon>
        <taxon>Selenomonadaceae</taxon>
        <taxon>Mitsuokella</taxon>
    </lineage>
</organism>
<dbReference type="EMBL" id="ABWK02000014">
    <property type="protein sequence ID" value="EEX68834.1"/>
    <property type="molecule type" value="Genomic_DNA"/>
</dbReference>
<dbReference type="HOGENOM" id="CLU_3063533_0_0_9"/>
<proteinExistence type="predicted"/>
<evidence type="ECO:0000313" key="2">
    <source>
        <dbReference type="Proteomes" id="UP000003671"/>
    </source>
</evidence>
<comment type="caution">
    <text evidence="1">The sequence shown here is derived from an EMBL/GenBank/DDBJ whole genome shotgun (WGS) entry which is preliminary data.</text>
</comment>
<dbReference type="STRING" id="500635.MITSMUL_04363"/>
<dbReference type="Proteomes" id="UP000003671">
    <property type="component" value="Unassembled WGS sequence"/>
</dbReference>
<gene>
    <name evidence="1" type="ORF">MITSMUL_04363</name>
</gene>
<protein>
    <submittedName>
        <fullName evidence="1">Uncharacterized protein</fullName>
    </submittedName>
</protein>
<accession>C9KMC7</accession>
<dbReference type="AlphaFoldDB" id="C9KMC7"/>
<name>C9KMC7_9FIRM</name>
<sequence>MKEKKSSRKRKEIVENRSHLNGIRSHRAIRHVIMTGTPRIIGISLWNRAGGVS</sequence>
<keyword evidence="2" id="KW-1185">Reference proteome</keyword>
<evidence type="ECO:0000313" key="1">
    <source>
        <dbReference type="EMBL" id="EEX68834.1"/>
    </source>
</evidence>